<accession>A0AAD6UY03</accession>
<organism evidence="2 3">
    <name type="scientific">Mycena pura</name>
    <dbReference type="NCBI Taxonomy" id="153505"/>
    <lineage>
        <taxon>Eukaryota</taxon>
        <taxon>Fungi</taxon>
        <taxon>Dikarya</taxon>
        <taxon>Basidiomycota</taxon>
        <taxon>Agaricomycotina</taxon>
        <taxon>Agaricomycetes</taxon>
        <taxon>Agaricomycetidae</taxon>
        <taxon>Agaricales</taxon>
        <taxon>Marasmiineae</taxon>
        <taxon>Mycenaceae</taxon>
        <taxon>Mycena</taxon>
    </lineage>
</organism>
<comment type="caution">
    <text evidence="2">The sequence shown here is derived from an EMBL/GenBank/DDBJ whole genome shotgun (WGS) entry which is preliminary data.</text>
</comment>
<name>A0AAD6UY03_9AGAR</name>
<proteinExistence type="predicted"/>
<keyword evidence="3" id="KW-1185">Reference proteome</keyword>
<gene>
    <name evidence="2" type="ORF">GGX14DRAFT_471544</name>
</gene>
<evidence type="ECO:0000256" key="1">
    <source>
        <dbReference type="SAM" id="Phobius"/>
    </source>
</evidence>
<keyword evidence="1" id="KW-1133">Transmembrane helix</keyword>
<reference evidence="2" key="1">
    <citation type="submission" date="2023-03" db="EMBL/GenBank/DDBJ databases">
        <title>Massive genome expansion in bonnet fungi (Mycena s.s.) driven by repeated elements and novel gene families across ecological guilds.</title>
        <authorList>
            <consortium name="Lawrence Berkeley National Laboratory"/>
            <person name="Harder C.B."/>
            <person name="Miyauchi S."/>
            <person name="Viragh M."/>
            <person name="Kuo A."/>
            <person name="Thoen E."/>
            <person name="Andreopoulos B."/>
            <person name="Lu D."/>
            <person name="Skrede I."/>
            <person name="Drula E."/>
            <person name="Henrissat B."/>
            <person name="Morin E."/>
            <person name="Kohler A."/>
            <person name="Barry K."/>
            <person name="LaButti K."/>
            <person name="Morin E."/>
            <person name="Salamov A."/>
            <person name="Lipzen A."/>
            <person name="Mereny Z."/>
            <person name="Hegedus B."/>
            <person name="Baldrian P."/>
            <person name="Stursova M."/>
            <person name="Weitz H."/>
            <person name="Taylor A."/>
            <person name="Grigoriev I.V."/>
            <person name="Nagy L.G."/>
            <person name="Martin F."/>
            <person name="Kauserud H."/>
        </authorList>
    </citation>
    <scope>NUCLEOTIDE SEQUENCE</scope>
    <source>
        <strain evidence="2">9144</strain>
    </source>
</reference>
<evidence type="ECO:0000313" key="3">
    <source>
        <dbReference type="Proteomes" id="UP001219525"/>
    </source>
</evidence>
<keyword evidence="1" id="KW-0472">Membrane</keyword>
<feature type="non-terminal residue" evidence="2">
    <location>
        <position position="76"/>
    </location>
</feature>
<evidence type="ECO:0000313" key="2">
    <source>
        <dbReference type="EMBL" id="KAJ7197158.1"/>
    </source>
</evidence>
<dbReference type="Proteomes" id="UP001219525">
    <property type="component" value="Unassembled WGS sequence"/>
</dbReference>
<keyword evidence="1" id="KW-0812">Transmembrane</keyword>
<feature type="transmembrane region" description="Helical" evidence="1">
    <location>
        <begin position="38"/>
        <end position="61"/>
    </location>
</feature>
<sequence>AHRTYYGLPFGFLYKNSYVCSTGWTIGLEIPWLQEDLSSFYCCVFVCWIAMGFIVISRFGFAMNLDNTFLSDSLVG</sequence>
<dbReference type="EMBL" id="JARJCW010000079">
    <property type="protein sequence ID" value="KAJ7197158.1"/>
    <property type="molecule type" value="Genomic_DNA"/>
</dbReference>
<protein>
    <submittedName>
        <fullName evidence="2">Uncharacterized protein</fullName>
    </submittedName>
</protein>
<dbReference type="AlphaFoldDB" id="A0AAD6UY03"/>